<accession>A0AAV2L3C9</accession>
<evidence type="ECO:0000256" key="1">
    <source>
        <dbReference type="SAM" id="MobiDB-lite"/>
    </source>
</evidence>
<feature type="region of interest" description="Disordered" evidence="1">
    <location>
        <begin position="1"/>
        <end position="38"/>
    </location>
</feature>
<dbReference type="Proteomes" id="UP001497482">
    <property type="component" value="Chromosome 21"/>
</dbReference>
<organism evidence="2 3">
    <name type="scientific">Knipowitschia caucasica</name>
    <name type="common">Caucasian dwarf goby</name>
    <name type="synonym">Pomatoschistus caucasicus</name>
    <dbReference type="NCBI Taxonomy" id="637954"/>
    <lineage>
        <taxon>Eukaryota</taxon>
        <taxon>Metazoa</taxon>
        <taxon>Chordata</taxon>
        <taxon>Craniata</taxon>
        <taxon>Vertebrata</taxon>
        <taxon>Euteleostomi</taxon>
        <taxon>Actinopterygii</taxon>
        <taxon>Neopterygii</taxon>
        <taxon>Teleostei</taxon>
        <taxon>Neoteleostei</taxon>
        <taxon>Acanthomorphata</taxon>
        <taxon>Gobiaria</taxon>
        <taxon>Gobiiformes</taxon>
        <taxon>Gobioidei</taxon>
        <taxon>Gobiidae</taxon>
        <taxon>Gobiinae</taxon>
        <taxon>Knipowitschia</taxon>
    </lineage>
</organism>
<sequence>MTSSCRQTPVRAQSVHPSSPSARYQSCQSNSLTPAPSHPLIARAQTGTRMSIIDHTGPLCAVTPAACRTSAPGHRLKELPLLSAAWNDIEAKPRLSATFIRTRTDCGADVWLNSSSSSV</sequence>
<gene>
    <name evidence="2" type="ORF">KC01_LOCUS25435</name>
</gene>
<dbReference type="AlphaFoldDB" id="A0AAV2L3C9"/>
<reference evidence="2 3" key="1">
    <citation type="submission" date="2024-04" db="EMBL/GenBank/DDBJ databases">
        <authorList>
            <person name="Waldvogel A.-M."/>
            <person name="Schoenle A."/>
        </authorList>
    </citation>
    <scope>NUCLEOTIDE SEQUENCE [LARGE SCALE GENOMIC DNA]</scope>
</reference>
<feature type="compositionally biased region" description="Polar residues" evidence="1">
    <location>
        <begin position="1"/>
        <end position="34"/>
    </location>
</feature>
<evidence type="ECO:0000313" key="2">
    <source>
        <dbReference type="EMBL" id="CAL1596821.1"/>
    </source>
</evidence>
<evidence type="ECO:0000313" key="3">
    <source>
        <dbReference type="Proteomes" id="UP001497482"/>
    </source>
</evidence>
<protein>
    <submittedName>
        <fullName evidence="2">Uncharacterized protein</fullName>
    </submittedName>
</protein>
<proteinExistence type="predicted"/>
<name>A0AAV2L3C9_KNICA</name>
<dbReference type="EMBL" id="OZ035843">
    <property type="protein sequence ID" value="CAL1596821.1"/>
    <property type="molecule type" value="Genomic_DNA"/>
</dbReference>
<keyword evidence="3" id="KW-1185">Reference proteome</keyword>